<dbReference type="Pfam" id="PF11391">
    <property type="entry name" value="DUF2798"/>
    <property type="match status" value="1"/>
</dbReference>
<evidence type="ECO:0000256" key="1">
    <source>
        <dbReference type="SAM" id="Phobius"/>
    </source>
</evidence>
<dbReference type="InterPro" id="IPR021529">
    <property type="entry name" value="DUF2798"/>
</dbReference>
<accession>A0A0A0BIV8</accession>
<evidence type="ECO:0000313" key="3">
    <source>
        <dbReference type="Proteomes" id="UP000029999"/>
    </source>
</evidence>
<keyword evidence="1" id="KW-0472">Membrane</keyword>
<dbReference type="Proteomes" id="UP000029999">
    <property type="component" value="Unassembled WGS sequence"/>
</dbReference>
<dbReference type="EMBL" id="JRQD01000001">
    <property type="protein sequence ID" value="KGM07901.1"/>
    <property type="molecule type" value="Genomic_DNA"/>
</dbReference>
<feature type="transmembrane region" description="Helical" evidence="1">
    <location>
        <begin position="12"/>
        <end position="38"/>
    </location>
</feature>
<evidence type="ECO:0008006" key="4">
    <source>
        <dbReference type="Google" id="ProtNLM"/>
    </source>
</evidence>
<comment type="caution">
    <text evidence="2">The sequence shown here is derived from an EMBL/GenBank/DDBJ whole genome shotgun (WGS) entry which is preliminary data.</text>
</comment>
<sequence length="86" mass="9248">MSSLTAAITRKLPASTTPVVFAFYMSAIMAVLMCLIITGANQGVSAHYLEDVFNAYKIAMPSAFICVMAVRPLVGYLVQKTVQTKA</sequence>
<protein>
    <recommendedName>
        <fullName evidence="4">DUF2798 domain-containing protein</fullName>
    </recommendedName>
</protein>
<dbReference type="RefSeq" id="WP_036311275.1">
    <property type="nucleotide sequence ID" value="NZ_JADFAB010000010.1"/>
</dbReference>
<gene>
    <name evidence="2" type="ORF">LP43_0318</name>
</gene>
<reference evidence="2 3" key="1">
    <citation type="submission" date="2014-09" db="EMBL/GenBank/DDBJ databases">
        <authorList>
            <person name="Grob C."/>
            <person name="Taubert M."/>
            <person name="Howat A.M."/>
            <person name="Burns O.J."/>
            <person name="Dixon J.L."/>
            <person name="Chen Y."/>
            <person name="Murrell J.C."/>
        </authorList>
    </citation>
    <scope>NUCLEOTIDE SEQUENCE [LARGE SCALE GENOMIC DNA]</scope>
    <source>
        <strain evidence="2">L4</strain>
    </source>
</reference>
<proteinExistence type="predicted"/>
<organism evidence="2 3">
    <name type="scientific">Methylophaga thiooxydans</name>
    <dbReference type="NCBI Taxonomy" id="392484"/>
    <lineage>
        <taxon>Bacteria</taxon>
        <taxon>Pseudomonadati</taxon>
        <taxon>Pseudomonadota</taxon>
        <taxon>Gammaproteobacteria</taxon>
        <taxon>Thiotrichales</taxon>
        <taxon>Piscirickettsiaceae</taxon>
        <taxon>Methylophaga</taxon>
    </lineage>
</organism>
<evidence type="ECO:0000313" key="2">
    <source>
        <dbReference type="EMBL" id="KGM07901.1"/>
    </source>
</evidence>
<name>A0A0A0BIV8_9GAMM</name>
<feature type="transmembrane region" description="Helical" evidence="1">
    <location>
        <begin position="58"/>
        <end position="78"/>
    </location>
</feature>
<keyword evidence="1" id="KW-0812">Transmembrane</keyword>
<keyword evidence="1" id="KW-1133">Transmembrane helix</keyword>
<dbReference type="AlphaFoldDB" id="A0A0A0BIV8"/>